<dbReference type="EMBL" id="BMIF01000001">
    <property type="protein sequence ID" value="GGA54502.1"/>
    <property type="molecule type" value="Genomic_DNA"/>
</dbReference>
<feature type="domain" description="Nucleoside phosphorylase" evidence="2">
    <location>
        <begin position="25"/>
        <end position="293"/>
    </location>
</feature>
<comment type="caution">
    <text evidence="3">The sequence shown here is derived from an EMBL/GenBank/DDBJ whole genome shotgun (WGS) entry which is preliminary data.</text>
</comment>
<dbReference type="PANTHER" id="PTHR21234">
    <property type="entry name" value="PURINE NUCLEOSIDE PHOSPHORYLASE"/>
    <property type="match status" value="1"/>
</dbReference>
<evidence type="ECO:0000256" key="1">
    <source>
        <dbReference type="SAM" id="SignalP"/>
    </source>
</evidence>
<keyword evidence="1" id="KW-0732">Signal</keyword>
<name>A0A916RFU3_9HYPH</name>
<dbReference type="SUPFAM" id="SSF53167">
    <property type="entry name" value="Purine and uridine phosphorylases"/>
    <property type="match status" value="1"/>
</dbReference>
<dbReference type="Gene3D" id="3.40.50.1580">
    <property type="entry name" value="Nucleoside phosphorylase domain"/>
    <property type="match status" value="1"/>
</dbReference>
<evidence type="ECO:0000313" key="3">
    <source>
        <dbReference type="EMBL" id="GGA54502.1"/>
    </source>
</evidence>
<dbReference type="Proteomes" id="UP000636264">
    <property type="component" value="Unassembled WGS sequence"/>
</dbReference>
<dbReference type="GO" id="GO:0003824">
    <property type="term" value="F:catalytic activity"/>
    <property type="evidence" value="ECO:0007669"/>
    <property type="project" value="InterPro"/>
</dbReference>
<organism evidence="3 4">
    <name type="scientific">Nitratireductor aestuarii</name>
    <dbReference type="NCBI Taxonomy" id="1735103"/>
    <lineage>
        <taxon>Bacteria</taxon>
        <taxon>Pseudomonadati</taxon>
        <taxon>Pseudomonadota</taxon>
        <taxon>Alphaproteobacteria</taxon>
        <taxon>Hyphomicrobiales</taxon>
        <taxon>Phyllobacteriaceae</taxon>
        <taxon>Nitratireductor</taxon>
    </lineage>
</organism>
<sequence length="306" mass="32685">MKSLLALATLSLSISTAAFAGDETRIAVMTAFAPEWTAMQGKLTDTNEVEINGIKFLLGELEGKDVVLFMSGVSMVNAAMSTQLALDNFNISAIVFSGIAGGVNPSYHIGDVVVPARWGQYLEAVFAREVDGKFVPPSWVKPEWANYGMIFPRAVDIARPGGQIEEKFWFETDPELLKVAEKVAGELNLLNCVEENKCLTHAPEIHVGGNGVSGQAFMDNAEFRDYTFNTFEASVLDMESAAVAHVADVNGVPFIAFRSLSDLAGGGEGENEMGTFFGLASKNSAAVVSAFVEALPAQAPEEATSK</sequence>
<accession>A0A916RFU3</accession>
<dbReference type="Pfam" id="PF01048">
    <property type="entry name" value="PNP_UDP_1"/>
    <property type="match status" value="1"/>
</dbReference>
<dbReference type="InterPro" id="IPR035994">
    <property type="entry name" value="Nucleoside_phosphorylase_sf"/>
</dbReference>
<dbReference type="CDD" id="cd09008">
    <property type="entry name" value="MTAN"/>
    <property type="match status" value="1"/>
</dbReference>
<proteinExistence type="predicted"/>
<feature type="signal peptide" evidence="1">
    <location>
        <begin position="1"/>
        <end position="20"/>
    </location>
</feature>
<reference evidence="3" key="1">
    <citation type="journal article" date="2014" name="Int. J. Syst. Evol. Microbiol.">
        <title>Complete genome sequence of Corynebacterium casei LMG S-19264T (=DSM 44701T), isolated from a smear-ripened cheese.</title>
        <authorList>
            <consortium name="US DOE Joint Genome Institute (JGI-PGF)"/>
            <person name="Walter F."/>
            <person name="Albersmeier A."/>
            <person name="Kalinowski J."/>
            <person name="Ruckert C."/>
        </authorList>
    </citation>
    <scope>NUCLEOTIDE SEQUENCE</scope>
    <source>
        <strain evidence="3">CGMCC 1.15320</strain>
    </source>
</reference>
<reference evidence="3" key="2">
    <citation type="submission" date="2020-09" db="EMBL/GenBank/DDBJ databases">
        <authorList>
            <person name="Sun Q."/>
            <person name="Zhou Y."/>
        </authorList>
    </citation>
    <scope>NUCLEOTIDE SEQUENCE</scope>
    <source>
        <strain evidence="3">CGMCC 1.15320</strain>
    </source>
</reference>
<feature type="chain" id="PRO_5038068921" evidence="1">
    <location>
        <begin position="21"/>
        <end position="306"/>
    </location>
</feature>
<dbReference type="InterPro" id="IPR000845">
    <property type="entry name" value="Nucleoside_phosphorylase_d"/>
</dbReference>
<evidence type="ECO:0000259" key="2">
    <source>
        <dbReference type="Pfam" id="PF01048"/>
    </source>
</evidence>
<keyword evidence="4" id="KW-1185">Reference proteome</keyword>
<evidence type="ECO:0000313" key="4">
    <source>
        <dbReference type="Proteomes" id="UP000636264"/>
    </source>
</evidence>
<dbReference type="PANTHER" id="PTHR21234:SF42">
    <property type="entry name" value="PHOSPHORYLASE SUPERFAMILY PROTEIN"/>
    <property type="match status" value="1"/>
</dbReference>
<dbReference type="GO" id="GO:0009116">
    <property type="term" value="P:nucleoside metabolic process"/>
    <property type="evidence" value="ECO:0007669"/>
    <property type="project" value="InterPro"/>
</dbReference>
<protein>
    <submittedName>
        <fullName evidence="3">Phosphorylase</fullName>
    </submittedName>
</protein>
<dbReference type="RefSeq" id="WP_188719361.1">
    <property type="nucleotide sequence ID" value="NZ_BMIF01000001.1"/>
</dbReference>
<dbReference type="AlphaFoldDB" id="A0A916RFU3"/>
<gene>
    <name evidence="3" type="ORF">GCM10011385_05120</name>
</gene>